<organism evidence="1 2">
    <name type="scientific">Chryseobacterium potabilaquae</name>
    <dbReference type="NCBI Taxonomy" id="2675057"/>
    <lineage>
        <taxon>Bacteria</taxon>
        <taxon>Pseudomonadati</taxon>
        <taxon>Bacteroidota</taxon>
        <taxon>Flavobacteriia</taxon>
        <taxon>Flavobacteriales</taxon>
        <taxon>Weeksellaceae</taxon>
        <taxon>Chryseobacterium group</taxon>
        <taxon>Chryseobacterium</taxon>
    </lineage>
</organism>
<evidence type="ECO:0000313" key="2">
    <source>
        <dbReference type="Proteomes" id="UP000445144"/>
    </source>
</evidence>
<protein>
    <recommendedName>
        <fullName evidence="3">DUF3853 family protein</fullName>
    </recommendedName>
</protein>
<reference evidence="1 2" key="1">
    <citation type="submission" date="2020-01" db="EMBL/GenBank/DDBJ databases">
        <authorList>
            <person name="Rodrigo-Torres L."/>
            <person name="Arahal R. D."/>
            <person name="Lucena T."/>
        </authorList>
    </citation>
    <scope>NUCLEOTIDE SEQUENCE [LARGE SCALE GENOMIC DNA]</scope>
    <source>
        <strain evidence="1 2">CECT 9293</strain>
    </source>
</reference>
<evidence type="ECO:0000313" key="1">
    <source>
        <dbReference type="EMBL" id="CAA7197507.1"/>
    </source>
</evidence>
<keyword evidence="2" id="KW-1185">Reference proteome</keyword>
<sequence length="99" mass="11110">MISKELMDKPLFSMTGREIVELFGVLIPHKETTIERIEKNFTDARYVYGIPGLANLLGCGKTKAQELKSSGVLKDAIIQNGKKLIFDTTKVLELLKNQE</sequence>
<dbReference type="EMBL" id="CACVBR010000059">
    <property type="protein sequence ID" value="CAA7197507.1"/>
    <property type="molecule type" value="Genomic_DNA"/>
</dbReference>
<proteinExistence type="predicted"/>
<evidence type="ECO:0008006" key="3">
    <source>
        <dbReference type="Google" id="ProtNLM"/>
    </source>
</evidence>
<dbReference type="Pfam" id="PF12964">
    <property type="entry name" value="DUF3853"/>
    <property type="match status" value="1"/>
</dbReference>
<dbReference type="Proteomes" id="UP000445144">
    <property type="component" value="Unassembled WGS sequence"/>
</dbReference>
<gene>
    <name evidence="1" type="ORF">CHRY9293_03572</name>
</gene>
<dbReference type="InterPro" id="IPR024363">
    <property type="entry name" value="DUF3853"/>
</dbReference>
<name>A0A6N4XFS1_9FLAO</name>
<dbReference type="AlphaFoldDB" id="A0A6N4XFS1"/>
<accession>A0A6N4XFS1</accession>